<keyword evidence="2" id="KW-1185">Reference proteome</keyword>
<organism evidence="1 2">
    <name type="scientific">Olivibacter oleidegradans</name>
    <dbReference type="NCBI Taxonomy" id="760123"/>
    <lineage>
        <taxon>Bacteria</taxon>
        <taxon>Pseudomonadati</taxon>
        <taxon>Bacteroidota</taxon>
        <taxon>Sphingobacteriia</taxon>
        <taxon>Sphingobacteriales</taxon>
        <taxon>Sphingobacteriaceae</taxon>
        <taxon>Olivibacter</taxon>
    </lineage>
</organism>
<proteinExistence type="predicted"/>
<accession>A0ABV6HKI9</accession>
<dbReference type="PROSITE" id="PS51257">
    <property type="entry name" value="PROKAR_LIPOPROTEIN"/>
    <property type="match status" value="1"/>
</dbReference>
<dbReference type="Proteomes" id="UP001589774">
    <property type="component" value="Unassembled WGS sequence"/>
</dbReference>
<evidence type="ECO:0008006" key="3">
    <source>
        <dbReference type="Google" id="ProtNLM"/>
    </source>
</evidence>
<evidence type="ECO:0000313" key="1">
    <source>
        <dbReference type="EMBL" id="MFC0319397.1"/>
    </source>
</evidence>
<dbReference type="EMBL" id="JBHLWO010000002">
    <property type="protein sequence ID" value="MFC0319397.1"/>
    <property type="molecule type" value="Genomic_DNA"/>
</dbReference>
<reference evidence="1 2" key="1">
    <citation type="submission" date="2024-09" db="EMBL/GenBank/DDBJ databases">
        <authorList>
            <person name="Sun Q."/>
            <person name="Mori K."/>
        </authorList>
    </citation>
    <scope>NUCLEOTIDE SEQUENCE [LARGE SCALE GENOMIC DNA]</scope>
    <source>
        <strain evidence="1 2">CCM 7765</strain>
    </source>
</reference>
<name>A0ABV6HKI9_9SPHI</name>
<comment type="caution">
    <text evidence="1">The sequence shown here is derived from an EMBL/GenBank/DDBJ whole genome shotgun (WGS) entry which is preliminary data.</text>
</comment>
<evidence type="ECO:0000313" key="2">
    <source>
        <dbReference type="Proteomes" id="UP001589774"/>
    </source>
</evidence>
<dbReference type="RefSeq" id="WP_130855976.1">
    <property type="nucleotide sequence ID" value="NZ_JBHLWO010000002.1"/>
</dbReference>
<dbReference type="Gene3D" id="2.60.40.2340">
    <property type="match status" value="1"/>
</dbReference>
<protein>
    <recommendedName>
        <fullName evidence="3">IPT/TIG domain-containing protein</fullName>
    </recommendedName>
</protein>
<gene>
    <name evidence="1" type="ORF">ACFFI0_13845</name>
</gene>
<sequence length="328" mass="36823">MKPLYSCKKEMYPFKNFVKPWCLVSLICIAFSSCKKEYIDYPYAEIINFSIIDANGAVLKAAVDNNEIIIYWPPEQAVPETVTPTVTVSERANVQPASNTPIAFTDGTSFTVTAEDGTAKVYKLKRIINVPKPYVTDFSGITSYNDKNFILVGDQLSFAGDYFNTTEGQLKVFFLTADGREVEVPISNSTSLNIWAIPDEMTVGTYTSIRLESAPYTITVERDFEVIEDPRPSNIPLNEAITLKRGEEYKLAGKNLDKVTQLLLNNQNSRTYIPVEIVNVSSDEITLRIPVDFPLNTYHSVRFIYASTPYFSDTINTLSLNNTLTVTE</sequence>